<dbReference type="SMART" id="SM00356">
    <property type="entry name" value="ZnF_C3H1"/>
    <property type="match status" value="2"/>
</dbReference>
<dbReference type="RefSeq" id="XP_003743395.1">
    <property type="nucleotide sequence ID" value="XM_003743347.1"/>
</dbReference>
<dbReference type="PROSITE" id="PS50089">
    <property type="entry name" value="ZF_RING_2"/>
    <property type="match status" value="1"/>
</dbReference>
<dbReference type="Pfam" id="PF00097">
    <property type="entry name" value="zf-C3HC4"/>
    <property type="match status" value="1"/>
</dbReference>
<dbReference type="KEGG" id="goe:100900119"/>
<dbReference type="EC" id="2.3.2.27" evidence="2"/>
<evidence type="ECO:0000256" key="5">
    <source>
        <dbReference type="ARBA" id="ARBA00022771"/>
    </source>
</evidence>
<dbReference type="InterPro" id="IPR000571">
    <property type="entry name" value="Znf_CCCH"/>
</dbReference>
<dbReference type="InterPro" id="IPR013083">
    <property type="entry name" value="Znf_RING/FYVE/PHD"/>
</dbReference>
<dbReference type="InterPro" id="IPR001841">
    <property type="entry name" value="Znf_RING"/>
</dbReference>
<evidence type="ECO:0000256" key="2">
    <source>
        <dbReference type="ARBA" id="ARBA00012483"/>
    </source>
</evidence>
<dbReference type="Gene3D" id="3.30.40.10">
    <property type="entry name" value="Zinc/RING finger domain, C3HC4 (zinc finger)"/>
    <property type="match status" value="1"/>
</dbReference>
<evidence type="ECO:0000256" key="3">
    <source>
        <dbReference type="ARBA" id="ARBA00022679"/>
    </source>
</evidence>
<comment type="catalytic activity">
    <reaction evidence="1">
        <text>S-ubiquitinyl-[E2 ubiquitin-conjugating enzyme]-L-cysteine + [acceptor protein]-L-lysine = [E2 ubiquitin-conjugating enzyme]-L-cysteine + N(6)-ubiquitinyl-[acceptor protein]-L-lysine.</text>
        <dbReference type="EC" id="2.3.2.27"/>
    </reaction>
</comment>
<reference evidence="11" key="1">
    <citation type="submission" date="2025-08" db="UniProtKB">
        <authorList>
            <consortium name="RefSeq"/>
        </authorList>
    </citation>
    <scope>IDENTIFICATION</scope>
</reference>
<dbReference type="SUPFAM" id="SSF57850">
    <property type="entry name" value="RING/U-box"/>
    <property type="match status" value="1"/>
</dbReference>
<organism evidence="10 11">
    <name type="scientific">Galendromus occidentalis</name>
    <name type="common">western predatory mite</name>
    <dbReference type="NCBI Taxonomy" id="34638"/>
    <lineage>
        <taxon>Eukaryota</taxon>
        <taxon>Metazoa</taxon>
        <taxon>Ecdysozoa</taxon>
        <taxon>Arthropoda</taxon>
        <taxon>Chelicerata</taxon>
        <taxon>Arachnida</taxon>
        <taxon>Acari</taxon>
        <taxon>Parasitiformes</taxon>
        <taxon>Mesostigmata</taxon>
        <taxon>Gamasina</taxon>
        <taxon>Phytoseioidea</taxon>
        <taxon>Phytoseiidae</taxon>
        <taxon>Typhlodrominae</taxon>
        <taxon>Galendromus</taxon>
    </lineage>
</organism>
<sequence>MAFPSCTYHVISGVCPDGECRLVHGDLCQYCGMYLLHPEDEAFNAQHLGVCREIRETRGESQPFPARPTNFECGVCLENISDIQPEGARIFGLLEKCPHVFCLKCIAEWRGVKTVDVESVRGCPECRTQSELVIPSAYFVGGGEQKRLLIEGYKAALSTKPCEFLEGECPFAEECFFRHDPAESPSALNPATSATSEQLDSISHTDRLEIGLGDGIDGDEGSEFNLEIEFDVEIQIQMEIGLDMDPEVDMDQEVDMEIAFDMEMKFDLEIEVGME</sequence>
<accession>A0AAJ6QTH4</accession>
<evidence type="ECO:0000313" key="11">
    <source>
        <dbReference type="RefSeq" id="XP_003743395.1"/>
    </source>
</evidence>
<name>A0AAJ6QTH4_9ACAR</name>
<feature type="domain" description="C3H1-type" evidence="9">
    <location>
        <begin position="156"/>
        <end position="182"/>
    </location>
</feature>
<evidence type="ECO:0000259" key="9">
    <source>
        <dbReference type="PROSITE" id="PS50103"/>
    </source>
</evidence>
<evidence type="ECO:0000256" key="7">
    <source>
        <dbReference type="PROSITE-ProRule" id="PRU00723"/>
    </source>
</evidence>
<protein>
    <recommendedName>
        <fullName evidence="2">RING-type E3 ubiquitin transferase</fullName>
        <ecNumber evidence="2">2.3.2.27</ecNumber>
    </recommendedName>
</protein>
<feature type="zinc finger region" description="C3H1-type" evidence="7">
    <location>
        <begin position="156"/>
        <end position="182"/>
    </location>
</feature>
<keyword evidence="10" id="KW-1185">Reference proteome</keyword>
<keyword evidence="4 7" id="KW-0479">Metal-binding</keyword>
<dbReference type="PROSITE" id="PS00518">
    <property type="entry name" value="ZF_RING_1"/>
    <property type="match status" value="1"/>
</dbReference>
<dbReference type="GO" id="GO:0061630">
    <property type="term" value="F:ubiquitin protein ligase activity"/>
    <property type="evidence" value="ECO:0007669"/>
    <property type="project" value="UniProtKB-EC"/>
</dbReference>
<dbReference type="InterPro" id="IPR017907">
    <property type="entry name" value="Znf_RING_CS"/>
</dbReference>
<dbReference type="InterPro" id="IPR018957">
    <property type="entry name" value="Znf_C3HC4_RING-type"/>
</dbReference>
<dbReference type="Proteomes" id="UP000694867">
    <property type="component" value="Unplaced"/>
</dbReference>
<keyword evidence="3" id="KW-0808">Transferase</keyword>
<dbReference type="PANTHER" id="PTHR11224">
    <property type="entry name" value="MAKORIN-RELATED"/>
    <property type="match status" value="1"/>
</dbReference>
<evidence type="ECO:0000313" key="10">
    <source>
        <dbReference type="Proteomes" id="UP000694867"/>
    </source>
</evidence>
<dbReference type="GO" id="GO:0000209">
    <property type="term" value="P:protein polyubiquitination"/>
    <property type="evidence" value="ECO:0007669"/>
    <property type="project" value="InterPro"/>
</dbReference>
<dbReference type="SMART" id="SM00184">
    <property type="entry name" value="RING"/>
    <property type="match status" value="1"/>
</dbReference>
<dbReference type="PANTHER" id="PTHR11224:SF10">
    <property type="entry name" value="IP09428P-RELATED"/>
    <property type="match status" value="1"/>
</dbReference>
<keyword evidence="5 7" id="KW-0863">Zinc-finger</keyword>
<feature type="domain" description="RING-type" evidence="8">
    <location>
        <begin position="73"/>
        <end position="127"/>
    </location>
</feature>
<proteinExistence type="predicted"/>
<dbReference type="CDD" id="cd16521">
    <property type="entry name" value="RING-HC_MKRN"/>
    <property type="match status" value="1"/>
</dbReference>
<gene>
    <name evidence="11" type="primary">LOC100900119</name>
</gene>
<evidence type="ECO:0000256" key="6">
    <source>
        <dbReference type="ARBA" id="ARBA00022833"/>
    </source>
</evidence>
<dbReference type="GO" id="GO:0008270">
    <property type="term" value="F:zinc ion binding"/>
    <property type="evidence" value="ECO:0007669"/>
    <property type="project" value="UniProtKB-KW"/>
</dbReference>
<dbReference type="InterPro" id="IPR045072">
    <property type="entry name" value="MKRN-like"/>
</dbReference>
<evidence type="ECO:0000256" key="1">
    <source>
        <dbReference type="ARBA" id="ARBA00000900"/>
    </source>
</evidence>
<dbReference type="GeneID" id="100900119"/>
<dbReference type="PROSITE" id="PS50103">
    <property type="entry name" value="ZF_C3H1"/>
    <property type="match status" value="1"/>
</dbReference>
<dbReference type="AlphaFoldDB" id="A0AAJ6QTH4"/>
<evidence type="ECO:0000259" key="8">
    <source>
        <dbReference type="PROSITE" id="PS50089"/>
    </source>
</evidence>
<evidence type="ECO:0000256" key="4">
    <source>
        <dbReference type="ARBA" id="ARBA00022723"/>
    </source>
</evidence>
<keyword evidence="6 7" id="KW-0862">Zinc</keyword>